<evidence type="ECO:0000313" key="2">
    <source>
        <dbReference type="Proteomes" id="UP000178912"/>
    </source>
</evidence>
<dbReference type="EMBL" id="FJUX01000082">
    <property type="protein sequence ID" value="CZT06037.1"/>
    <property type="molecule type" value="Genomic_DNA"/>
</dbReference>
<evidence type="ECO:0000313" key="1">
    <source>
        <dbReference type="EMBL" id="CZT06037.1"/>
    </source>
</evidence>
<organism evidence="1 2">
    <name type="scientific">Rhynchosporium agropyri</name>
    <dbReference type="NCBI Taxonomy" id="914238"/>
    <lineage>
        <taxon>Eukaryota</taxon>
        <taxon>Fungi</taxon>
        <taxon>Dikarya</taxon>
        <taxon>Ascomycota</taxon>
        <taxon>Pezizomycotina</taxon>
        <taxon>Leotiomycetes</taxon>
        <taxon>Helotiales</taxon>
        <taxon>Ploettnerulaceae</taxon>
        <taxon>Rhynchosporium</taxon>
    </lineage>
</organism>
<gene>
    <name evidence="1" type="ORF">RAG0_11884</name>
</gene>
<dbReference type="Proteomes" id="UP000178912">
    <property type="component" value="Unassembled WGS sequence"/>
</dbReference>
<keyword evidence="2" id="KW-1185">Reference proteome</keyword>
<protein>
    <submittedName>
        <fullName evidence="1">Uncharacterized protein</fullName>
    </submittedName>
</protein>
<dbReference type="AlphaFoldDB" id="A0A1E1L682"/>
<proteinExistence type="predicted"/>
<name>A0A1E1L682_9HELO</name>
<reference evidence="2" key="1">
    <citation type="submission" date="2016-03" db="EMBL/GenBank/DDBJ databases">
        <authorList>
            <person name="Guldener U."/>
        </authorList>
    </citation>
    <scope>NUCLEOTIDE SEQUENCE [LARGE SCALE GENOMIC DNA]</scope>
    <source>
        <strain evidence="2">04CH-RAC-A.6.1</strain>
    </source>
</reference>
<accession>A0A1E1L682</accession>
<sequence length="59" mass="6630">MSQIPNYDSIPIILKAAISFPPVSLSSRALHWKTKYLIPDDDDVFRLVYTSVSSCDVSQ</sequence>